<gene>
    <name evidence="2" type="ORF">CTEN210_03488</name>
</gene>
<dbReference type="AlphaFoldDB" id="A0AAD3H1U7"/>
<feature type="signal peptide" evidence="1">
    <location>
        <begin position="1"/>
        <end position="19"/>
    </location>
</feature>
<sequence>MKLTLNLSLLLLSASMANAATIVEFDGECNYENLKEASGLDEARLIFLLTGGGTDQAAAEAATEAACLDAQSRYSDPRKTAFDFRSINEEQWQFDTNFYDGGTYHNEEYEPVAIDQTFDDIYNNVAQDNLITYPDTSRTASKNFANCEINTVMCCWSQDRQANDDNGNCADNDCDDADPADNTDICYVDMANSPGSAHVAGGFSIFPAETEGDAHCHGFAWNDDSTGTDYRYRGNNLFYISYYDHLSERGYAREIPGAPMCACIEQMPVVSRSDCTEMDITETYSFKLRRSGVTTARIIDSEIAFNACRDADGNAGGNDLEDYLRYLKVEESVFRPYLVGQADANNGDDPNCQTAIDSFLEKKL</sequence>
<organism evidence="2 3">
    <name type="scientific">Chaetoceros tenuissimus</name>
    <dbReference type="NCBI Taxonomy" id="426638"/>
    <lineage>
        <taxon>Eukaryota</taxon>
        <taxon>Sar</taxon>
        <taxon>Stramenopiles</taxon>
        <taxon>Ochrophyta</taxon>
        <taxon>Bacillariophyta</taxon>
        <taxon>Coscinodiscophyceae</taxon>
        <taxon>Chaetocerotophycidae</taxon>
        <taxon>Chaetocerotales</taxon>
        <taxon>Chaetocerotaceae</taxon>
        <taxon>Chaetoceros</taxon>
    </lineage>
</organism>
<reference evidence="2 3" key="1">
    <citation type="journal article" date="2021" name="Sci. Rep.">
        <title>The genome of the diatom Chaetoceros tenuissimus carries an ancient integrated fragment of an extant virus.</title>
        <authorList>
            <person name="Hongo Y."/>
            <person name="Kimura K."/>
            <person name="Takaki Y."/>
            <person name="Yoshida Y."/>
            <person name="Baba S."/>
            <person name="Kobayashi G."/>
            <person name="Nagasaki K."/>
            <person name="Hano T."/>
            <person name="Tomaru Y."/>
        </authorList>
    </citation>
    <scope>NUCLEOTIDE SEQUENCE [LARGE SCALE GENOMIC DNA]</scope>
    <source>
        <strain evidence="2 3">NIES-3715</strain>
    </source>
</reference>
<evidence type="ECO:0000256" key="1">
    <source>
        <dbReference type="SAM" id="SignalP"/>
    </source>
</evidence>
<feature type="chain" id="PRO_5042294579" description="Subtilisin" evidence="1">
    <location>
        <begin position="20"/>
        <end position="364"/>
    </location>
</feature>
<keyword evidence="3" id="KW-1185">Reference proteome</keyword>
<name>A0AAD3H1U7_9STRA</name>
<keyword evidence="1" id="KW-0732">Signal</keyword>
<dbReference type="EMBL" id="BLLK01000022">
    <property type="protein sequence ID" value="GFH47013.1"/>
    <property type="molecule type" value="Genomic_DNA"/>
</dbReference>
<evidence type="ECO:0000313" key="2">
    <source>
        <dbReference type="EMBL" id="GFH47013.1"/>
    </source>
</evidence>
<dbReference type="Proteomes" id="UP001054902">
    <property type="component" value="Unassembled WGS sequence"/>
</dbReference>
<protein>
    <recommendedName>
        <fullName evidence="4">Subtilisin</fullName>
    </recommendedName>
</protein>
<accession>A0AAD3H1U7</accession>
<comment type="caution">
    <text evidence="2">The sequence shown here is derived from an EMBL/GenBank/DDBJ whole genome shotgun (WGS) entry which is preliminary data.</text>
</comment>
<evidence type="ECO:0008006" key="4">
    <source>
        <dbReference type="Google" id="ProtNLM"/>
    </source>
</evidence>
<proteinExistence type="predicted"/>
<evidence type="ECO:0000313" key="3">
    <source>
        <dbReference type="Proteomes" id="UP001054902"/>
    </source>
</evidence>